<feature type="compositionally biased region" description="Basic and acidic residues" evidence="1">
    <location>
        <begin position="1"/>
        <end position="15"/>
    </location>
</feature>
<reference evidence="3" key="1">
    <citation type="journal article" date="2011" name="PLoS Genet.">
        <title>Genomic analysis of the necrotrophic fungal pathogens Sclerotinia sclerotiorum and Botrytis cinerea.</title>
        <authorList>
            <person name="Amselem J."/>
            <person name="Cuomo C.A."/>
            <person name="van Kan J.A."/>
            <person name="Viaud M."/>
            <person name="Benito E.P."/>
            <person name="Couloux A."/>
            <person name="Coutinho P.M."/>
            <person name="de Vries R.P."/>
            <person name="Dyer P.S."/>
            <person name="Fillinger S."/>
            <person name="Fournier E."/>
            <person name="Gout L."/>
            <person name="Hahn M."/>
            <person name="Kohn L."/>
            <person name="Lapalu N."/>
            <person name="Plummer K.M."/>
            <person name="Pradier J.M."/>
            <person name="Quevillon E."/>
            <person name="Sharon A."/>
            <person name="Simon A."/>
            <person name="ten Have A."/>
            <person name="Tudzynski B."/>
            <person name="Tudzynski P."/>
            <person name="Wincker P."/>
            <person name="Andrew M."/>
            <person name="Anthouard V."/>
            <person name="Beever R.E."/>
            <person name="Beffa R."/>
            <person name="Benoit I."/>
            <person name="Bouzid O."/>
            <person name="Brault B."/>
            <person name="Chen Z."/>
            <person name="Choquer M."/>
            <person name="Collemare J."/>
            <person name="Cotton P."/>
            <person name="Danchin E.G."/>
            <person name="Da Silva C."/>
            <person name="Gautier A."/>
            <person name="Giraud C."/>
            <person name="Giraud T."/>
            <person name="Gonzalez C."/>
            <person name="Grossetete S."/>
            <person name="Guldener U."/>
            <person name="Henrissat B."/>
            <person name="Howlett B.J."/>
            <person name="Kodira C."/>
            <person name="Kretschmer M."/>
            <person name="Lappartient A."/>
            <person name="Leroch M."/>
            <person name="Levis C."/>
            <person name="Mauceli E."/>
            <person name="Neuveglise C."/>
            <person name="Oeser B."/>
            <person name="Pearson M."/>
            <person name="Poulain J."/>
            <person name="Poussereau N."/>
            <person name="Quesneville H."/>
            <person name="Rascle C."/>
            <person name="Schumacher J."/>
            <person name="Segurens B."/>
            <person name="Sexton A."/>
            <person name="Silva E."/>
            <person name="Sirven C."/>
            <person name="Soanes D.M."/>
            <person name="Talbot N.J."/>
            <person name="Templeton M."/>
            <person name="Yandava C."/>
            <person name="Yarden O."/>
            <person name="Zeng Q."/>
            <person name="Rollins J.A."/>
            <person name="Lebrun M.H."/>
            <person name="Dickman M."/>
        </authorList>
    </citation>
    <scope>NUCLEOTIDE SEQUENCE [LARGE SCALE GENOMIC DNA]</scope>
    <source>
        <strain evidence="3">ATCC 18683 / 1980 / Ss-1</strain>
    </source>
</reference>
<dbReference type="RefSeq" id="XP_001593025.1">
    <property type="nucleotide sequence ID" value="XM_001592975.1"/>
</dbReference>
<feature type="region of interest" description="Disordered" evidence="1">
    <location>
        <begin position="1"/>
        <end position="24"/>
    </location>
</feature>
<organism evidence="2 3">
    <name type="scientific">Sclerotinia sclerotiorum (strain ATCC 18683 / 1980 / Ss-1)</name>
    <name type="common">White mold</name>
    <name type="synonym">Whetzelinia sclerotiorum</name>
    <dbReference type="NCBI Taxonomy" id="665079"/>
    <lineage>
        <taxon>Eukaryota</taxon>
        <taxon>Fungi</taxon>
        <taxon>Dikarya</taxon>
        <taxon>Ascomycota</taxon>
        <taxon>Pezizomycotina</taxon>
        <taxon>Leotiomycetes</taxon>
        <taxon>Helotiales</taxon>
        <taxon>Sclerotiniaceae</taxon>
        <taxon>Sclerotinia</taxon>
    </lineage>
</organism>
<dbReference type="AlphaFoldDB" id="A7EKV0"/>
<proteinExistence type="predicted"/>
<dbReference type="KEGG" id="ssl:SS1G_05947"/>
<dbReference type="InParanoid" id="A7EKV0"/>
<name>A7EKV0_SCLS1</name>
<evidence type="ECO:0000313" key="2">
    <source>
        <dbReference type="EMBL" id="EDO03466.1"/>
    </source>
</evidence>
<evidence type="ECO:0000256" key="1">
    <source>
        <dbReference type="SAM" id="MobiDB-lite"/>
    </source>
</evidence>
<accession>A7EKV0</accession>
<dbReference type="EMBL" id="CH476627">
    <property type="protein sequence ID" value="EDO03466.1"/>
    <property type="molecule type" value="Genomic_DNA"/>
</dbReference>
<gene>
    <name evidence="2" type="ORF">SS1G_05947</name>
</gene>
<keyword evidence="3" id="KW-1185">Reference proteome</keyword>
<protein>
    <submittedName>
        <fullName evidence="2">Uncharacterized protein</fullName>
    </submittedName>
</protein>
<dbReference type="HOGENOM" id="CLU_2347971_0_0_1"/>
<sequence length="97" mass="11372">MWARNEEKGLRENENRSGNGNENKMWIFDEEIEEKGEAEMDHIKRLRDVIVGVCWYEKDTEDVAPTDYYEISQDQKEAGVASASGWMHDAMRGRKIF</sequence>
<evidence type="ECO:0000313" key="3">
    <source>
        <dbReference type="Proteomes" id="UP000001312"/>
    </source>
</evidence>
<dbReference type="Proteomes" id="UP000001312">
    <property type="component" value="Unassembled WGS sequence"/>
</dbReference>
<dbReference type="GeneID" id="5488872"/>